<dbReference type="Proteomes" id="UP000627369">
    <property type="component" value="Unassembled WGS sequence"/>
</dbReference>
<dbReference type="GO" id="GO:0005506">
    <property type="term" value="F:iron ion binding"/>
    <property type="evidence" value="ECO:0007669"/>
    <property type="project" value="InterPro"/>
</dbReference>
<accession>A0A919G6A9</accession>
<dbReference type="RefSeq" id="WP_189671143.1">
    <property type="nucleotide sequence ID" value="NZ_BNAS01000007.1"/>
</dbReference>
<dbReference type="GO" id="GO:0020037">
    <property type="term" value="F:heme binding"/>
    <property type="evidence" value="ECO:0007669"/>
    <property type="project" value="InterPro"/>
</dbReference>
<dbReference type="SUPFAM" id="SSF48264">
    <property type="entry name" value="Cytochrome P450"/>
    <property type="match status" value="1"/>
</dbReference>
<proteinExistence type="inferred from homology"/>
<protein>
    <submittedName>
        <fullName evidence="2">Cytochrome P450</fullName>
    </submittedName>
</protein>
<dbReference type="EMBL" id="BNAS01000007">
    <property type="protein sequence ID" value="GHH78181.1"/>
    <property type="molecule type" value="Genomic_DNA"/>
</dbReference>
<name>A0A919G6A9_9MICO</name>
<organism evidence="2 3">
    <name type="scientific">Promicromonospora soli</name>
    <dbReference type="NCBI Taxonomy" id="2035533"/>
    <lineage>
        <taxon>Bacteria</taxon>
        <taxon>Bacillati</taxon>
        <taxon>Actinomycetota</taxon>
        <taxon>Actinomycetes</taxon>
        <taxon>Micrococcales</taxon>
        <taxon>Promicromonosporaceae</taxon>
        <taxon>Promicromonospora</taxon>
    </lineage>
</organism>
<dbReference type="GO" id="GO:0016705">
    <property type="term" value="F:oxidoreductase activity, acting on paired donors, with incorporation or reduction of molecular oxygen"/>
    <property type="evidence" value="ECO:0007669"/>
    <property type="project" value="InterPro"/>
</dbReference>
<dbReference type="PANTHER" id="PTHR46696:SF1">
    <property type="entry name" value="CYTOCHROME P450 YJIB-RELATED"/>
    <property type="match status" value="1"/>
</dbReference>
<dbReference type="Gene3D" id="1.10.630.10">
    <property type="entry name" value="Cytochrome P450"/>
    <property type="match status" value="1"/>
</dbReference>
<dbReference type="PRINTS" id="PR00359">
    <property type="entry name" value="BP450"/>
</dbReference>
<evidence type="ECO:0000313" key="3">
    <source>
        <dbReference type="Proteomes" id="UP000627369"/>
    </source>
</evidence>
<evidence type="ECO:0000256" key="1">
    <source>
        <dbReference type="ARBA" id="ARBA00010617"/>
    </source>
</evidence>
<sequence length="420" mass="46190">MTLSSGLHGRLEDIPDRMRLSDITTARDPNKLYERLRDEWGPVAPMDLEPGVPAWLVLGYDEASSVMRNELLFSRNSRNWRYVQERSLPADSGVLAALAPRENAYFLDGIQQRRLRAPLDDALGAVDEKRLARTVAVTCEAIIDRLMPRGEADLVSEYAVAVPVMVMTEMFGMSLSDGNKMHELTDALSAGREKARAAAVEQEALLVGLVATRRAEPGEDLTTALVNHPNHANDVEAMASIGVMFRLGHDAEIAWIASTLHMILTDPAFAARLRRGRLDLDDALDEVSRRNPPAPHVLPRFARQDCELGGRRIAVGDALVPAVAAANADRAIRTDDPWEELGSRFHLTWGAGAHACPAHRIGPLIGRIAVDTLLRRILDMQLTVSSDSLEMSLSPWSRYPRRLPVRFTSPASGGVGQAER</sequence>
<dbReference type="AlphaFoldDB" id="A0A919G6A9"/>
<reference evidence="2" key="1">
    <citation type="journal article" date="2014" name="Int. J. Syst. Evol. Microbiol.">
        <title>Complete genome sequence of Corynebacterium casei LMG S-19264T (=DSM 44701T), isolated from a smear-ripened cheese.</title>
        <authorList>
            <consortium name="US DOE Joint Genome Institute (JGI-PGF)"/>
            <person name="Walter F."/>
            <person name="Albersmeier A."/>
            <person name="Kalinowski J."/>
            <person name="Ruckert C."/>
        </authorList>
    </citation>
    <scope>NUCLEOTIDE SEQUENCE</scope>
    <source>
        <strain evidence="2">CGMCC 4.7398</strain>
    </source>
</reference>
<evidence type="ECO:0000313" key="2">
    <source>
        <dbReference type="EMBL" id="GHH78181.1"/>
    </source>
</evidence>
<dbReference type="InterPro" id="IPR036396">
    <property type="entry name" value="Cyt_P450_sf"/>
</dbReference>
<reference evidence="2" key="2">
    <citation type="submission" date="2020-09" db="EMBL/GenBank/DDBJ databases">
        <authorList>
            <person name="Sun Q."/>
            <person name="Zhou Y."/>
        </authorList>
    </citation>
    <scope>NUCLEOTIDE SEQUENCE</scope>
    <source>
        <strain evidence="2">CGMCC 4.7398</strain>
    </source>
</reference>
<dbReference type="GO" id="GO:0004497">
    <property type="term" value="F:monooxygenase activity"/>
    <property type="evidence" value="ECO:0007669"/>
    <property type="project" value="InterPro"/>
</dbReference>
<dbReference type="PANTHER" id="PTHR46696">
    <property type="entry name" value="P450, PUTATIVE (EUROFUNG)-RELATED"/>
    <property type="match status" value="1"/>
</dbReference>
<comment type="similarity">
    <text evidence="1">Belongs to the cytochrome P450 family.</text>
</comment>
<keyword evidence="3" id="KW-1185">Reference proteome</keyword>
<comment type="caution">
    <text evidence="2">The sequence shown here is derived from an EMBL/GenBank/DDBJ whole genome shotgun (WGS) entry which is preliminary data.</text>
</comment>
<dbReference type="InterPro" id="IPR002397">
    <property type="entry name" value="Cyt_P450_B"/>
</dbReference>
<gene>
    <name evidence="2" type="ORF">GCM10017772_40870</name>
</gene>